<name>A0A183B7N1_9TREM</name>
<dbReference type="WBParaSite" id="ECPE_0001525601-mRNA-1">
    <property type="protein sequence ID" value="ECPE_0001525601-mRNA-1"/>
    <property type="gene ID" value="ECPE_0001525601"/>
</dbReference>
<sequence length="105" mass="12185">MVTLTPRANFHYGDHEARLVYRMRQMRIQPLLQQTPLAYLHHELAESSHFSIMAETLAFLQPQYSRPHMGLPRFDKAGVIERNGRHEAVNIGLLKSEHLTMVLHS</sequence>
<evidence type="ECO:0000313" key="3">
    <source>
        <dbReference type="WBParaSite" id="ECPE_0001525601-mRNA-1"/>
    </source>
</evidence>
<dbReference type="EMBL" id="UZAN01059880">
    <property type="protein sequence ID" value="VDP92488.1"/>
    <property type="molecule type" value="Genomic_DNA"/>
</dbReference>
<reference evidence="1 2" key="2">
    <citation type="submission" date="2018-11" db="EMBL/GenBank/DDBJ databases">
        <authorList>
            <consortium name="Pathogen Informatics"/>
        </authorList>
    </citation>
    <scope>NUCLEOTIDE SEQUENCE [LARGE SCALE GENOMIC DNA]</scope>
    <source>
        <strain evidence="1 2">Egypt</strain>
    </source>
</reference>
<keyword evidence="2" id="KW-1185">Reference proteome</keyword>
<evidence type="ECO:0000313" key="1">
    <source>
        <dbReference type="EMBL" id="VDP92488.1"/>
    </source>
</evidence>
<organism evidence="3">
    <name type="scientific">Echinostoma caproni</name>
    <dbReference type="NCBI Taxonomy" id="27848"/>
    <lineage>
        <taxon>Eukaryota</taxon>
        <taxon>Metazoa</taxon>
        <taxon>Spiralia</taxon>
        <taxon>Lophotrochozoa</taxon>
        <taxon>Platyhelminthes</taxon>
        <taxon>Trematoda</taxon>
        <taxon>Digenea</taxon>
        <taxon>Plagiorchiida</taxon>
        <taxon>Echinostomata</taxon>
        <taxon>Echinostomatoidea</taxon>
        <taxon>Echinostomatidae</taxon>
        <taxon>Echinostoma</taxon>
    </lineage>
</organism>
<protein>
    <submittedName>
        <fullName evidence="3">Transposase</fullName>
    </submittedName>
</protein>
<gene>
    <name evidence="1" type="ORF">ECPE_LOCUS15216</name>
</gene>
<evidence type="ECO:0000313" key="2">
    <source>
        <dbReference type="Proteomes" id="UP000272942"/>
    </source>
</evidence>
<proteinExistence type="predicted"/>
<dbReference type="AlphaFoldDB" id="A0A183B7N1"/>
<accession>A0A183B7N1</accession>
<reference evidence="3" key="1">
    <citation type="submission" date="2016-06" db="UniProtKB">
        <authorList>
            <consortium name="WormBaseParasite"/>
        </authorList>
    </citation>
    <scope>IDENTIFICATION</scope>
</reference>
<dbReference type="Proteomes" id="UP000272942">
    <property type="component" value="Unassembled WGS sequence"/>
</dbReference>